<keyword evidence="12" id="KW-1185">Reference proteome</keyword>
<evidence type="ECO:0000256" key="2">
    <source>
        <dbReference type="ARBA" id="ARBA00009298"/>
    </source>
</evidence>
<keyword evidence="4 8" id="KW-0812">Transmembrane</keyword>
<comment type="similarity">
    <text evidence="2">Belongs to the MgtC/SapB family.</text>
</comment>
<protein>
    <submittedName>
        <fullName evidence="11">MgtC/SapB family protein</fullName>
    </submittedName>
</protein>
<feature type="region of interest" description="Disordered" evidence="7">
    <location>
        <begin position="232"/>
        <end position="265"/>
    </location>
</feature>
<evidence type="ECO:0000313" key="12">
    <source>
        <dbReference type="Proteomes" id="UP001552594"/>
    </source>
</evidence>
<dbReference type="PRINTS" id="PR01837">
    <property type="entry name" value="MGTCSAPBPROT"/>
</dbReference>
<keyword evidence="3" id="KW-1003">Cell membrane</keyword>
<evidence type="ECO:0000256" key="8">
    <source>
        <dbReference type="SAM" id="Phobius"/>
    </source>
</evidence>
<dbReference type="PANTHER" id="PTHR33778:SF3">
    <property type="entry name" value="PROTEIN MGTC"/>
    <property type="match status" value="1"/>
</dbReference>
<dbReference type="Proteomes" id="UP001552594">
    <property type="component" value="Unassembled WGS sequence"/>
</dbReference>
<evidence type="ECO:0000256" key="4">
    <source>
        <dbReference type="ARBA" id="ARBA00022692"/>
    </source>
</evidence>
<evidence type="ECO:0000256" key="3">
    <source>
        <dbReference type="ARBA" id="ARBA00022475"/>
    </source>
</evidence>
<comment type="subcellular location">
    <subcellularLocation>
        <location evidence="1">Cell membrane</location>
        <topology evidence="1">Multi-pass membrane protein</topology>
    </subcellularLocation>
</comment>
<feature type="transmembrane region" description="Helical" evidence="8">
    <location>
        <begin position="67"/>
        <end position="85"/>
    </location>
</feature>
<dbReference type="InterPro" id="IPR003416">
    <property type="entry name" value="MgtC/SapB/SrpB/YhiD_fam"/>
</dbReference>
<name>A0ABV3JZZ2_STRON</name>
<feature type="domain" description="MgtC/SapB/SrpB/YhiD N-terminal" evidence="9">
    <location>
        <begin position="14"/>
        <end position="138"/>
    </location>
</feature>
<accession>A0ABV3JZZ2</accession>
<dbReference type="InterPro" id="IPR048640">
    <property type="entry name" value="MgtC-like_C"/>
</dbReference>
<dbReference type="Pfam" id="PF21770">
    <property type="entry name" value="MgtC_SapB_C"/>
    <property type="match status" value="1"/>
</dbReference>
<dbReference type="Pfam" id="PF02308">
    <property type="entry name" value="MgtC"/>
    <property type="match status" value="1"/>
</dbReference>
<evidence type="ECO:0000256" key="7">
    <source>
        <dbReference type="SAM" id="MobiDB-lite"/>
    </source>
</evidence>
<dbReference type="InterPro" id="IPR049177">
    <property type="entry name" value="MgtC_SapB_SrpB_YhiD_N"/>
</dbReference>
<feature type="transmembrane region" description="Helical" evidence="8">
    <location>
        <begin position="115"/>
        <end position="133"/>
    </location>
</feature>
<evidence type="ECO:0000313" key="11">
    <source>
        <dbReference type="EMBL" id="MEV5508320.1"/>
    </source>
</evidence>
<dbReference type="EMBL" id="JBFAUK010000013">
    <property type="protein sequence ID" value="MEV5508320.1"/>
    <property type="molecule type" value="Genomic_DNA"/>
</dbReference>
<feature type="transmembrane region" description="Helical" evidence="8">
    <location>
        <begin position="6"/>
        <end position="24"/>
    </location>
</feature>
<evidence type="ECO:0000256" key="1">
    <source>
        <dbReference type="ARBA" id="ARBA00004651"/>
    </source>
</evidence>
<dbReference type="RefSeq" id="WP_109279234.1">
    <property type="nucleotide sequence ID" value="NZ_JBFAUK010000013.1"/>
</dbReference>
<evidence type="ECO:0000256" key="5">
    <source>
        <dbReference type="ARBA" id="ARBA00022989"/>
    </source>
</evidence>
<sequence length="265" mass="28197">MVNEWHMAANIGAGLGLGAVIGLERQWRARMAGLRTNALVAAGSALFVLLSIYGFSSATSTTGYDGSRVAAQIVSGIGFLGAGVIMRDGLRVRGLNTAATLWCSAAVGALAGTGLYVIAVLGTVGVVAANTLLRPLARRLDREPRGGAEVATDYHFEVVCTEPEEAHVRTLVVQALVRPGFRLRSVHSRDVEAEGKVMVAAEVTTDRRDDSLLEEAVSRLSLEPAVSAVSWTVLHEPEGDDEPEDEQRSRRRVRDFFGGRSQGGS</sequence>
<gene>
    <name evidence="11" type="ORF">AB0L16_17890</name>
</gene>
<keyword evidence="6 8" id="KW-0472">Membrane</keyword>
<feature type="transmembrane region" description="Helical" evidence="8">
    <location>
        <begin position="36"/>
        <end position="55"/>
    </location>
</feature>
<evidence type="ECO:0000259" key="9">
    <source>
        <dbReference type="Pfam" id="PF02308"/>
    </source>
</evidence>
<evidence type="ECO:0000256" key="6">
    <source>
        <dbReference type="ARBA" id="ARBA00023136"/>
    </source>
</evidence>
<dbReference type="Gene3D" id="3.30.70.260">
    <property type="match status" value="1"/>
</dbReference>
<feature type="domain" description="MgtC-like C-terminal" evidence="10">
    <location>
        <begin position="154"/>
        <end position="231"/>
    </location>
</feature>
<keyword evidence="5 8" id="KW-1133">Transmembrane helix</keyword>
<evidence type="ECO:0000259" key="10">
    <source>
        <dbReference type="Pfam" id="PF21770"/>
    </source>
</evidence>
<proteinExistence type="inferred from homology"/>
<organism evidence="11 12">
    <name type="scientific">Streptomyces orinoci</name>
    <name type="common">Streptoverticillium orinoci</name>
    <dbReference type="NCBI Taxonomy" id="67339"/>
    <lineage>
        <taxon>Bacteria</taxon>
        <taxon>Bacillati</taxon>
        <taxon>Actinomycetota</taxon>
        <taxon>Actinomycetes</taxon>
        <taxon>Kitasatosporales</taxon>
        <taxon>Streptomycetaceae</taxon>
        <taxon>Streptomyces</taxon>
    </lineage>
</organism>
<dbReference type="PANTHER" id="PTHR33778">
    <property type="entry name" value="PROTEIN MGTC"/>
    <property type="match status" value="1"/>
</dbReference>
<comment type="caution">
    <text evidence="11">The sequence shown here is derived from an EMBL/GenBank/DDBJ whole genome shotgun (WGS) entry which is preliminary data.</text>
</comment>
<reference evidence="11 12" key="1">
    <citation type="submission" date="2024-06" db="EMBL/GenBank/DDBJ databases">
        <title>The Natural Products Discovery Center: Release of the First 8490 Sequenced Strains for Exploring Actinobacteria Biosynthetic Diversity.</title>
        <authorList>
            <person name="Kalkreuter E."/>
            <person name="Kautsar S.A."/>
            <person name="Yang D."/>
            <person name="Bader C.D."/>
            <person name="Teijaro C.N."/>
            <person name="Fluegel L."/>
            <person name="Davis C.M."/>
            <person name="Simpson J.R."/>
            <person name="Lauterbach L."/>
            <person name="Steele A.D."/>
            <person name="Gui C."/>
            <person name="Meng S."/>
            <person name="Li G."/>
            <person name="Viehrig K."/>
            <person name="Ye F."/>
            <person name="Su P."/>
            <person name="Kiefer A.F."/>
            <person name="Nichols A."/>
            <person name="Cepeda A.J."/>
            <person name="Yan W."/>
            <person name="Fan B."/>
            <person name="Jiang Y."/>
            <person name="Adhikari A."/>
            <person name="Zheng C.-J."/>
            <person name="Schuster L."/>
            <person name="Cowan T.M."/>
            <person name="Smanski M.J."/>
            <person name="Chevrette M.G."/>
            <person name="De Carvalho L.P.S."/>
            <person name="Shen B."/>
        </authorList>
    </citation>
    <scope>NUCLEOTIDE SEQUENCE [LARGE SCALE GENOMIC DNA]</scope>
    <source>
        <strain evidence="11 12">NPDC052347</strain>
    </source>
</reference>